<keyword evidence="4" id="KW-1185">Reference proteome</keyword>
<reference evidence="3 5" key="1">
    <citation type="submission" date="2016-10" db="EMBL/GenBank/DDBJ databases">
        <authorList>
            <person name="Varghese N."/>
            <person name="Submissions S."/>
        </authorList>
    </citation>
    <scope>NUCLEOTIDE SEQUENCE [LARGE SCALE GENOMIC DNA]</scope>
    <source>
        <strain evidence="3 5">CGMCC 1.7012</strain>
    </source>
</reference>
<dbReference type="SUPFAM" id="SSF49785">
    <property type="entry name" value="Galactose-binding domain-like"/>
    <property type="match status" value="1"/>
</dbReference>
<gene>
    <name evidence="2" type="ORF">AWR26_14360</name>
    <name evidence="3" type="ORF">SAMN05216286_1383</name>
</gene>
<dbReference type="Pfam" id="PF00754">
    <property type="entry name" value="F5_F8_type_C"/>
    <property type="match status" value="1"/>
</dbReference>
<dbReference type="Proteomes" id="UP000182314">
    <property type="component" value="Unassembled WGS sequence"/>
</dbReference>
<dbReference type="EMBL" id="FOKO01000002">
    <property type="protein sequence ID" value="SFC03869.1"/>
    <property type="molecule type" value="Genomic_DNA"/>
</dbReference>
<dbReference type="RefSeq" id="WP_064566894.1">
    <property type="nucleotide sequence ID" value="NZ_CP014007.2"/>
</dbReference>
<dbReference type="InterPro" id="IPR008979">
    <property type="entry name" value="Galactose-bd-like_sf"/>
</dbReference>
<proteinExistence type="predicted"/>
<accession>A0AA94KP60</accession>
<organism evidence="3 5">
    <name type="scientific">Kosakonia oryzae</name>
    <dbReference type="NCBI Taxonomy" id="497725"/>
    <lineage>
        <taxon>Bacteria</taxon>
        <taxon>Pseudomonadati</taxon>
        <taxon>Pseudomonadota</taxon>
        <taxon>Gammaproteobacteria</taxon>
        <taxon>Enterobacterales</taxon>
        <taxon>Enterobacteriaceae</taxon>
        <taxon>Kosakonia</taxon>
    </lineage>
</organism>
<protein>
    <submittedName>
        <fullName evidence="2">Discoidin domain-containing protein</fullName>
    </submittedName>
    <submittedName>
        <fullName evidence="3">F5/8 type C domain-containing protein</fullName>
    </submittedName>
</protein>
<evidence type="ECO:0000259" key="1">
    <source>
        <dbReference type="PROSITE" id="PS50022"/>
    </source>
</evidence>
<dbReference type="AlphaFoldDB" id="A0AA94KP60"/>
<evidence type="ECO:0000313" key="4">
    <source>
        <dbReference type="Proteomes" id="UP000078227"/>
    </source>
</evidence>
<evidence type="ECO:0000313" key="3">
    <source>
        <dbReference type="EMBL" id="SFC03869.1"/>
    </source>
</evidence>
<evidence type="ECO:0000313" key="5">
    <source>
        <dbReference type="Proteomes" id="UP000182314"/>
    </source>
</evidence>
<evidence type="ECO:0000313" key="2">
    <source>
        <dbReference type="EMBL" id="ANI83280.1"/>
    </source>
</evidence>
<feature type="domain" description="F5/8 type C" evidence="1">
    <location>
        <begin position="438"/>
        <end position="583"/>
    </location>
</feature>
<dbReference type="KEGG" id="kor:AWR26_14360"/>
<dbReference type="Gene3D" id="2.60.120.260">
    <property type="entry name" value="Galactose-binding domain-like"/>
    <property type="match status" value="1"/>
</dbReference>
<dbReference type="InterPro" id="IPR000421">
    <property type="entry name" value="FA58C"/>
</dbReference>
<dbReference type="Proteomes" id="UP000078227">
    <property type="component" value="Chromosome"/>
</dbReference>
<reference evidence="2 4" key="2">
    <citation type="submission" date="2021-03" db="EMBL/GenBank/DDBJ databases">
        <authorList>
            <person name="Li Y."/>
            <person name="Li S."/>
            <person name="Chen M."/>
            <person name="Peng G."/>
            <person name="Tan Z."/>
            <person name="An Q."/>
        </authorList>
    </citation>
    <scope>NUCLEOTIDE SEQUENCE [LARGE SCALE GENOMIC DNA]</scope>
    <source>
        <strain evidence="2 4">Ola 51</strain>
    </source>
</reference>
<sequence>MPSITELNEFTADIPLLELDTPARGYDGVDIGPDNEQAQRLANRTKWLKQRVDNLLTAQVRSVNGKSGTVTLTVNDIGADPAGTADSLLTAHENDADPHPQYFNEARGDVRYVEVSLANTANGWLQLDASGKIPAAQLSTIASRYVVVADQAARLALASSANLTICAQADIDTLFYLNGGDNPAVAANWVQGQSATVSGVSSVFGRTGAVTAQAGDYSADQINETAERKFVTPAEKSAWSAKQDTLMSGSNIRSLFGLSLTGSGNLAPTPAQMGAAAAQHTHAVADISDFTQQTQALIVNSLEAGPGVTLGQSPVSGKTIISASGSGAGGGGGYIVVDRAGATAGQVHSFSFAPQSGFNLCAYALKSEQGQQNKSYTQDAFSAGSEASFNTTADIVFNAKMGLITQLNYVTAADGGLFSAEVLKKGKSLVLSTNADNSIVPKMTANNAPAGYTVSASSVYDSGSPAYSAFDRVATTAWVTLSGPTQWIQIKLPEAKKVNRFRITNRTVSQPFQNNPRTFALYGSNDGTNFTLLANGTSTSNVGDAQTTVTIPAPAAWLYYRLTVTAVFQSGSVTLGELELLGDPSTRFLLNSSDGKYYTVVSGALSEVAGAIDSTVIANQGVASVTLTEAMQQQLGDSYKVVTGESVEISGVLTPDDQIVLPLELTGASAWSTINSSTITASLSGAGAARVAVTRDLTDYVVFDGTTWVSIGALTADTAGAEKLIAQGMTAAAVPALTAAQWAQLWPAGVPDRLAFAYALHIADAAADKAEIASNVLNVNEVSAWKLQTPAEVEIRWYADSVSFKTTTAGDYKLAYQIPD</sequence>
<name>A0AA94KP60_9ENTR</name>
<dbReference type="PROSITE" id="PS50022">
    <property type="entry name" value="FA58C_3"/>
    <property type="match status" value="1"/>
</dbReference>
<dbReference type="EMBL" id="CP014007">
    <property type="protein sequence ID" value="ANI83280.1"/>
    <property type="molecule type" value="Genomic_DNA"/>
</dbReference>